<feature type="chain" id="PRO_5036461607" description="C1q domain-containing protein" evidence="4">
    <location>
        <begin position="21"/>
        <end position="170"/>
    </location>
</feature>
<evidence type="ECO:0000256" key="3">
    <source>
        <dbReference type="ARBA" id="ARBA00022729"/>
    </source>
</evidence>
<dbReference type="EnsemblMetazoa" id="G18424.1">
    <property type="protein sequence ID" value="G18424.1:cds"/>
    <property type="gene ID" value="G18424"/>
</dbReference>
<accession>A0A8W8JDE8</accession>
<dbReference type="AlphaFoldDB" id="A0A8W8JDE8"/>
<dbReference type="PANTHER" id="PTHR22923">
    <property type="entry name" value="CEREBELLIN-RELATED"/>
    <property type="match status" value="1"/>
</dbReference>
<dbReference type="Proteomes" id="UP000005408">
    <property type="component" value="Unassembled WGS sequence"/>
</dbReference>
<name>A0A8W8JDE8_MAGGI</name>
<keyword evidence="3 4" id="KW-0732">Signal</keyword>
<organism evidence="6 7">
    <name type="scientific">Magallana gigas</name>
    <name type="common">Pacific oyster</name>
    <name type="synonym">Crassostrea gigas</name>
    <dbReference type="NCBI Taxonomy" id="29159"/>
    <lineage>
        <taxon>Eukaryota</taxon>
        <taxon>Metazoa</taxon>
        <taxon>Spiralia</taxon>
        <taxon>Lophotrochozoa</taxon>
        <taxon>Mollusca</taxon>
        <taxon>Bivalvia</taxon>
        <taxon>Autobranchia</taxon>
        <taxon>Pteriomorphia</taxon>
        <taxon>Ostreida</taxon>
        <taxon>Ostreoidea</taxon>
        <taxon>Ostreidae</taxon>
        <taxon>Magallana</taxon>
    </lineage>
</organism>
<dbReference type="Gene3D" id="2.60.120.40">
    <property type="match status" value="1"/>
</dbReference>
<keyword evidence="2" id="KW-0964">Secreted</keyword>
<sequence>MKTIALVCLVMCLTFGMTSSQYDYGDSGEDGDVLSSHNDHGYHGCRHRVAFSAVTSSSARYNSGTTIRFTTVKTNYGHAYNSGNYRFTAPSNGLYVFSWSIGTHKSYHGETKLMKNGSTYHRSHCAGVYQQCGATITIILNKHDQVWLESSNSLTYAFTGYSSFSGWKLN</sequence>
<dbReference type="InterPro" id="IPR008983">
    <property type="entry name" value="Tumour_necrosis_fac-like_dom"/>
</dbReference>
<protein>
    <recommendedName>
        <fullName evidence="5">C1q domain-containing protein</fullName>
    </recommendedName>
</protein>
<comment type="subcellular location">
    <subcellularLocation>
        <location evidence="1">Secreted</location>
    </subcellularLocation>
</comment>
<dbReference type="PROSITE" id="PS50871">
    <property type="entry name" value="C1Q"/>
    <property type="match status" value="1"/>
</dbReference>
<reference evidence="6" key="1">
    <citation type="submission" date="2022-08" db="UniProtKB">
        <authorList>
            <consortium name="EnsemblMetazoa"/>
        </authorList>
    </citation>
    <scope>IDENTIFICATION</scope>
    <source>
        <strain evidence="6">05x7-T-G4-1.051#20</strain>
    </source>
</reference>
<dbReference type="PANTHER" id="PTHR22923:SF116">
    <property type="entry name" value="C1Q DOMAIN-CONTAINING PROTEIN"/>
    <property type="match status" value="1"/>
</dbReference>
<dbReference type="InterPro" id="IPR050822">
    <property type="entry name" value="Cerebellin_Synaptic_Org"/>
</dbReference>
<evidence type="ECO:0000259" key="5">
    <source>
        <dbReference type="PROSITE" id="PS50871"/>
    </source>
</evidence>
<evidence type="ECO:0000256" key="2">
    <source>
        <dbReference type="ARBA" id="ARBA00022525"/>
    </source>
</evidence>
<evidence type="ECO:0000256" key="4">
    <source>
        <dbReference type="SAM" id="SignalP"/>
    </source>
</evidence>
<dbReference type="GO" id="GO:0005576">
    <property type="term" value="C:extracellular region"/>
    <property type="evidence" value="ECO:0007669"/>
    <property type="project" value="UniProtKB-SubCell"/>
</dbReference>
<evidence type="ECO:0000313" key="6">
    <source>
        <dbReference type="EnsemblMetazoa" id="G18424.1:cds"/>
    </source>
</evidence>
<dbReference type="InterPro" id="IPR001073">
    <property type="entry name" value="C1q_dom"/>
</dbReference>
<feature type="signal peptide" evidence="4">
    <location>
        <begin position="1"/>
        <end position="20"/>
    </location>
</feature>
<dbReference type="Pfam" id="PF00386">
    <property type="entry name" value="C1q"/>
    <property type="match status" value="1"/>
</dbReference>
<evidence type="ECO:0000256" key="1">
    <source>
        <dbReference type="ARBA" id="ARBA00004613"/>
    </source>
</evidence>
<dbReference type="SMART" id="SM00110">
    <property type="entry name" value="C1Q"/>
    <property type="match status" value="1"/>
</dbReference>
<dbReference type="PRINTS" id="PR00007">
    <property type="entry name" value="COMPLEMNTC1Q"/>
</dbReference>
<dbReference type="SUPFAM" id="SSF49842">
    <property type="entry name" value="TNF-like"/>
    <property type="match status" value="1"/>
</dbReference>
<keyword evidence="7" id="KW-1185">Reference proteome</keyword>
<proteinExistence type="predicted"/>
<feature type="domain" description="C1q" evidence="5">
    <location>
        <begin position="44"/>
        <end position="170"/>
    </location>
</feature>
<evidence type="ECO:0000313" key="7">
    <source>
        <dbReference type="Proteomes" id="UP000005408"/>
    </source>
</evidence>